<feature type="domain" description="DUF1965" evidence="11">
    <location>
        <begin position="296"/>
        <end position="364"/>
    </location>
</feature>
<dbReference type="OrthoDB" id="3341590at2759"/>
<feature type="domain" description="Copper amine oxidase catalytic" evidence="10">
    <location>
        <begin position="373"/>
        <end position="730"/>
    </location>
</feature>
<dbReference type="InterPro" id="IPR016182">
    <property type="entry name" value="Cu_amine_oxidase_N-reg"/>
</dbReference>
<feature type="transmembrane region" description="Helical" evidence="9">
    <location>
        <begin position="33"/>
        <end position="51"/>
    </location>
</feature>
<dbReference type="InterPro" id="IPR036460">
    <property type="entry name" value="Cu_amine_oxidase_C_sf"/>
</dbReference>
<dbReference type="Gene3D" id="3.10.450.40">
    <property type="match status" value="2"/>
</dbReference>
<dbReference type="GO" id="GO:0005886">
    <property type="term" value="C:plasma membrane"/>
    <property type="evidence" value="ECO:0007669"/>
    <property type="project" value="TreeGrafter"/>
</dbReference>
<protein>
    <recommendedName>
        <fullName evidence="7">Amine oxidase</fullName>
        <ecNumber evidence="7">1.4.3.-</ecNumber>
    </recommendedName>
</protein>
<dbReference type="Gene3D" id="2.70.98.20">
    <property type="entry name" value="Copper amine oxidase, catalytic domain"/>
    <property type="match status" value="1"/>
</dbReference>
<evidence type="ECO:0000256" key="5">
    <source>
        <dbReference type="ARBA" id="ARBA00023002"/>
    </source>
</evidence>
<sequence>MSVYQYKLIDPDPPGEPAPKNRKFVLLGLRKRSWILCLSLIFNVLSFVVILRHSHDLKSLFSQKIFFGDNWDDGLDATTPAENTNINQDAPGRCVSSHSRQASPPAPLNPWASLSISETSEIEAWLEAPERQLNLTKVKDSDSSDNVVFMIETYNPPKLAALAYLENPSQVSQPERYARVTLHHGAREEPVAKDYLVGPLPVGKRTTIRPLEEIYHRKAVPFNSRGVELSQMMRMIDFIGRELQPINHAIEDLFGASMRGQPNDTLSAGMVGPYSFDGSFRRLWVTWRRNGAGTWLMPVNFYQYIDVSGTNPSQWKLLKLVYHDQIFPSVSSFLEAFNNGTLIKHPGQADPNIDLTWAQRKRVGTDRDLDHIPGPRYRVDKEQKYVSWMGWGMYLGFDRDMGLSLWDVRFRGERIIYQLAPQEAIAQYGGSDPAQATTAWLDRYFGMGGRVRNMIPYYDCPQESTYLPATTYSMLGSVYVERAICIFEQDTGKPLSRHTGDTEGEFGAVKSYVLTVRSISTFDYMFYLDGTIEVRLSASGYMQGGYWQPNKDPYGGRIHDVSMGNLHDHVINYKVDFDIAGTSNSLLKTTTQVETVTYPWLDDDWGQDHIQQKIIREYITNEDDALLKHPPNFQGEAKNAWGYPRGYAIHPGQSSIHNTVVGSKRLLNNANWARYNLAVSHRKEAEPSSSSMWNLHLPGAPMVDFHKFFDGENITQKDLVAWINVGMHHLNAILLHVPTNPGEPYSYDNYGVQQDFTCLPDSPSPFEYLATQWLEEEGTLRAMTPDKARDPADMYLRFRVGE</sequence>
<feature type="region of interest" description="Disordered" evidence="8">
    <location>
        <begin position="78"/>
        <end position="110"/>
    </location>
</feature>
<evidence type="ECO:0000256" key="6">
    <source>
        <dbReference type="ARBA" id="ARBA00023008"/>
    </source>
</evidence>
<evidence type="ECO:0000256" key="3">
    <source>
        <dbReference type="ARBA" id="ARBA00022723"/>
    </source>
</evidence>
<proteinExistence type="inferred from homology"/>
<keyword evidence="5 7" id="KW-0560">Oxidoreductase</keyword>
<dbReference type="PANTHER" id="PTHR10638:SF20">
    <property type="entry name" value="AMINE OXIDASE"/>
    <property type="match status" value="1"/>
</dbReference>
<evidence type="ECO:0000256" key="4">
    <source>
        <dbReference type="ARBA" id="ARBA00022772"/>
    </source>
</evidence>
<dbReference type="Pfam" id="PF01179">
    <property type="entry name" value="Cu_amine_oxid"/>
    <property type="match status" value="1"/>
</dbReference>
<evidence type="ECO:0000259" key="11">
    <source>
        <dbReference type="Pfam" id="PF09248"/>
    </source>
</evidence>
<comment type="cofactor">
    <cofactor evidence="7">
        <name>Cu cation</name>
        <dbReference type="ChEBI" id="CHEBI:23378"/>
    </cofactor>
    <text evidence="7">Contains 1 topaquinone per subunit.</text>
</comment>
<dbReference type="GO" id="GO:0005507">
    <property type="term" value="F:copper ion binding"/>
    <property type="evidence" value="ECO:0007669"/>
    <property type="project" value="InterPro"/>
</dbReference>
<comment type="similarity">
    <text evidence="2 7">Belongs to the copper/topaquinone oxidase family.</text>
</comment>
<accession>A0A9P5TKH0</accession>
<name>A0A9P5TKH0_GYMJU</name>
<evidence type="ECO:0000256" key="9">
    <source>
        <dbReference type="SAM" id="Phobius"/>
    </source>
</evidence>
<keyword evidence="4 7" id="KW-0801">TPQ</keyword>
<dbReference type="AlphaFoldDB" id="A0A9P5TKH0"/>
<evidence type="ECO:0000313" key="13">
    <source>
        <dbReference type="Proteomes" id="UP000724874"/>
    </source>
</evidence>
<dbReference type="GO" id="GO:0048038">
    <property type="term" value="F:quinone binding"/>
    <property type="evidence" value="ECO:0007669"/>
    <property type="project" value="InterPro"/>
</dbReference>
<comment type="cofactor">
    <cofactor evidence="1">
        <name>Cu cation</name>
        <dbReference type="ChEBI" id="CHEBI:23378"/>
    </cofactor>
</comment>
<evidence type="ECO:0000256" key="7">
    <source>
        <dbReference type="RuleBase" id="RU000672"/>
    </source>
</evidence>
<reference evidence="12" key="1">
    <citation type="submission" date="2020-11" db="EMBL/GenBank/DDBJ databases">
        <authorList>
            <consortium name="DOE Joint Genome Institute"/>
            <person name="Ahrendt S."/>
            <person name="Riley R."/>
            <person name="Andreopoulos W."/>
            <person name="LaButti K."/>
            <person name="Pangilinan J."/>
            <person name="Ruiz-duenas F.J."/>
            <person name="Barrasa J.M."/>
            <person name="Sanchez-Garcia M."/>
            <person name="Camarero S."/>
            <person name="Miyauchi S."/>
            <person name="Serrano A."/>
            <person name="Linde D."/>
            <person name="Babiker R."/>
            <person name="Drula E."/>
            <person name="Ayuso-Fernandez I."/>
            <person name="Pacheco R."/>
            <person name="Padilla G."/>
            <person name="Ferreira P."/>
            <person name="Barriuso J."/>
            <person name="Kellner H."/>
            <person name="Castanera R."/>
            <person name="Alfaro M."/>
            <person name="Ramirez L."/>
            <person name="Pisabarro A.G."/>
            <person name="Kuo A."/>
            <person name="Tritt A."/>
            <person name="Lipzen A."/>
            <person name="He G."/>
            <person name="Yan M."/>
            <person name="Ng V."/>
            <person name="Cullen D."/>
            <person name="Martin F."/>
            <person name="Rosso M.-N."/>
            <person name="Henrissat B."/>
            <person name="Hibbett D."/>
            <person name="Martinez A.T."/>
            <person name="Grigoriev I.V."/>
        </authorList>
    </citation>
    <scope>NUCLEOTIDE SEQUENCE</scope>
    <source>
        <strain evidence="12">AH 44721</strain>
    </source>
</reference>
<comment type="caution">
    <text evidence="12">The sequence shown here is derived from an EMBL/GenBank/DDBJ whole genome shotgun (WGS) entry which is preliminary data.</text>
</comment>
<dbReference type="EC" id="1.4.3.-" evidence="7"/>
<keyword evidence="9" id="KW-1133">Transmembrane helix</keyword>
<dbReference type="InterPro" id="IPR000269">
    <property type="entry name" value="Cu_amine_oxidase"/>
</dbReference>
<dbReference type="SUPFAM" id="SSF49998">
    <property type="entry name" value="Amine oxidase catalytic domain"/>
    <property type="match status" value="1"/>
</dbReference>
<keyword evidence="9" id="KW-0812">Transmembrane</keyword>
<gene>
    <name evidence="12" type="ORF">CPB84DRAFT_1786972</name>
</gene>
<evidence type="ECO:0000256" key="8">
    <source>
        <dbReference type="SAM" id="MobiDB-lite"/>
    </source>
</evidence>
<dbReference type="SUPFAM" id="SSF54416">
    <property type="entry name" value="Amine oxidase N-terminal region"/>
    <property type="match status" value="2"/>
</dbReference>
<keyword evidence="3 7" id="KW-0479">Metal-binding</keyword>
<dbReference type="EMBL" id="JADNYJ010000091">
    <property type="protein sequence ID" value="KAF8887254.1"/>
    <property type="molecule type" value="Genomic_DNA"/>
</dbReference>
<evidence type="ECO:0000259" key="10">
    <source>
        <dbReference type="Pfam" id="PF01179"/>
    </source>
</evidence>
<organism evidence="12 13">
    <name type="scientific">Gymnopilus junonius</name>
    <name type="common">Spectacular rustgill mushroom</name>
    <name type="synonym">Gymnopilus spectabilis subsp. junonius</name>
    <dbReference type="NCBI Taxonomy" id="109634"/>
    <lineage>
        <taxon>Eukaryota</taxon>
        <taxon>Fungi</taxon>
        <taxon>Dikarya</taxon>
        <taxon>Basidiomycota</taxon>
        <taxon>Agaricomycotina</taxon>
        <taxon>Agaricomycetes</taxon>
        <taxon>Agaricomycetidae</taxon>
        <taxon>Agaricales</taxon>
        <taxon>Agaricineae</taxon>
        <taxon>Hymenogastraceae</taxon>
        <taxon>Gymnopilus</taxon>
    </lineage>
</organism>
<dbReference type="GO" id="GO:0008131">
    <property type="term" value="F:primary methylamine oxidase activity"/>
    <property type="evidence" value="ECO:0007669"/>
    <property type="project" value="InterPro"/>
</dbReference>
<dbReference type="Pfam" id="PF09248">
    <property type="entry name" value="DUF1965"/>
    <property type="match status" value="1"/>
</dbReference>
<dbReference type="Proteomes" id="UP000724874">
    <property type="component" value="Unassembled WGS sequence"/>
</dbReference>
<dbReference type="InterPro" id="IPR015328">
    <property type="entry name" value="DUF1965"/>
</dbReference>
<evidence type="ECO:0000256" key="1">
    <source>
        <dbReference type="ARBA" id="ARBA00001935"/>
    </source>
</evidence>
<dbReference type="PRINTS" id="PR00766">
    <property type="entry name" value="CUDAOXIDASE"/>
</dbReference>
<dbReference type="InterPro" id="IPR015798">
    <property type="entry name" value="Cu_amine_oxidase_C"/>
</dbReference>
<keyword evidence="9" id="KW-0472">Membrane</keyword>
<evidence type="ECO:0000256" key="2">
    <source>
        <dbReference type="ARBA" id="ARBA00007983"/>
    </source>
</evidence>
<keyword evidence="13" id="KW-1185">Reference proteome</keyword>
<keyword evidence="6 7" id="KW-0186">Copper</keyword>
<dbReference type="PANTHER" id="PTHR10638">
    <property type="entry name" value="COPPER AMINE OXIDASE"/>
    <property type="match status" value="1"/>
</dbReference>
<comment type="PTM">
    <text evidence="7">Topaquinone (TPQ) is generated by copper-dependent autoxidation of a specific tyrosyl residue.</text>
</comment>
<dbReference type="GO" id="GO:0009308">
    <property type="term" value="P:amine metabolic process"/>
    <property type="evidence" value="ECO:0007669"/>
    <property type="project" value="UniProtKB-UniRule"/>
</dbReference>
<evidence type="ECO:0000313" key="12">
    <source>
        <dbReference type="EMBL" id="KAF8887254.1"/>
    </source>
</evidence>